<evidence type="ECO:0000256" key="1">
    <source>
        <dbReference type="ARBA" id="ARBA00001966"/>
    </source>
</evidence>
<protein>
    <recommendedName>
        <fullName evidence="8 9">3'-5' exonuclease DinG</fullName>
        <ecNumber evidence="8 9">3.1.-.-</ecNumber>
    </recommendedName>
</protein>
<evidence type="ECO:0000256" key="4">
    <source>
        <dbReference type="ARBA" id="ARBA00022801"/>
    </source>
</evidence>
<dbReference type="InterPro" id="IPR014013">
    <property type="entry name" value="Helic_SF1/SF2_ATP-bd_DinG/Rad3"/>
</dbReference>
<feature type="domain" description="Helicase ATP-binding" evidence="10">
    <location>
        <begin position="271"/>
        <end position="490"/>
    </location>
</feature>
<dbReference type="InterPro" id="IPR012337">
    <property type="entry name" value="RNaseH-like_sf"/>
</dbReference>
<proteinExistence type="inferred from homology"/>
<dbReference type="SMART" id="SM00479">
    <property type="entry name" value="EXOIII"/>
    <property type="match status" value="1"/>
</dbReference>
<dbReference type="SMART" id="SM00487">
    <property type="entry name" value="DEXDc"/>
    <property type="match status" value="1"/>
</dbReference>
<reference evidence="12" key="1">
    <citation type="submission" date="2019-11" db="EMBL/GenBank/DDBJ databases">
        <authorList>
            <person name="Li J."/>
        </authorList>
    </citation>
    <scope>NUCLEOTIDE SEQUENCE</scope>
    <source>
        <strain evidence="12">B6B</strain>
    </source>
</reference>
<keyword evidence="6 8" id="KW-0067">ATP-binding</keyword>
<feature type="domain" description="Helicase ATP-binding" evidence="11">
    <location>
        <begin position="249"/>
        <end position="512"/>
    </location>
</feature>
<dbReference type="NCBIfam" id="TIGR01407">
    <property type="entry name" value="dinG_rel"/>
    <property type="match status" value="1"/>
</dbReference>
<dbReference type="InterPro" id="IPR006310">
    <property type="entry name" value="DinG"/>
</dbReference>
<dbReference type="GO" id="GO:0003677">
    <property type="term" value="F:DNA binding"/>
    <property type="evidence" value="ECO:0007669"/>
    <property type="project" value="InterPro"/>
</dbReference>
<comment type="similarity">
    <text evidence="8 9">Belongs to the helicase family. DinG subfamily. Type 2 sub-subfamily.</text>
</comment>
<keyword evidence="12" id="KW-0347">Helicase</keyword>
<dbReference type="GO" id="GO:0016818">
    <property type="term" value="F:hydrolase activity, acting on acid anhydrides, in phosphorus-containing anhydrides"/>
    <property type="evidence" value="ECO:0007669"/>
    <property type="project" value="InterPro"/>
</dbReference>
<evidence type="ECO:0000259" key="11">
    <source>
        <dbReference type="PROSITE" id="PS51193"/>
    </source>
</evidence>
<feature type="short sequence motif" description="DEAH box" evidence="8">
    <location>
        <begin position="464"/>
        <end position="467"/>
    </location>
</feature>
<dbReference type="InterPro" id="IPR013520">
    <property type="entry name" value="Ribonucl_H"/>
</dbReference>
<dbReference type="OrthoDB" id="9803913at2"/>
<organism evidence="12 13">
    <name type="scientific">Aquibacillus halophilus</name>
    <dbReference type="NCBI Taxonomy" id="930132"/>
    <lineage>
        <taxon>Bacteria</taxon>
        <taxon>Bacillati</taxon>
        <taxon>Bacillota</taxon>
        <taxon>Bacilli</taxon>
        <taxon>Bacillales</taxon>
        <taxon>Bacillaceae</taxon>
        <taxon>Aquibacillus</taxon>
    </lineage>
</organism>
<dbReference type="FunFam" id="3.30.420.10:FF:000045">
    <property type="entry name" value="3'-5' exonuclease DinG"/>
    <property type="match status" value="1"/>
</dbReference>
<dbReference type="PROSITE" id="PS51192">
    <property type="entry name" value="HELICASE_ATP_BIND_1"/>
    <property type="match status" value="1"/>
</dbReference>
<evidence type="ECO:0000313" key="13">
    <source>
        <dbReference type="Proteomes" id="UP000799092"/>
    </source>
</evidence>
<dbReference type="PANTHER" id="PTHR11472">
    <property type="entry name" value="DNA REPAIR DEAD HELICASE RAD3/XP-D SUBFAMILY MEMBER"/>
    <property type="match status" value="1"/>
</dbReference>
<evidence type="ECO:0000259" key="10">
    <source>
        <dbReference type="PROSITE" id="PS51192"/>
    </source>
</evidence>
<keyword evidence="4 8" id="KW-0378">Hydrolase</keyword>
<dbReference type="NCBIfam" id="TIGR00573">
    <property type="entry name" value="dnaq"/>
    <property type="match status" value="1"/>
</dbReference>
<feature type="binding site" evidence="8">
    <location>
        <begin position="284"/>
        <end position="291"/>
    </location>
    <ligand>
        <name>ATP</name>
        <dbReference type="ChEBI" id="CHEBI:30616"/>
    </ligand>
</feature>
<dbReference type="Pfam" id="PF00270">
    <property type="entry name" value="DEAD"/>
    <property type="match status" value="1"/>
</dbReference>
<keyword evidence="5 8" id="KW-0269">Exonuclease</keyword>
<dbReference type="RefSeq" id="WP_153736077.1">
    <property type="nucleotide sequence ID" value="NZ_WJNG01000005.1"/>
</dbReference>
<dbReference type="NCBIfam" id="NF005981">
    <property type="entry name" value="PRK08074.1"/>
    <property type="match status" value="1"/>
</dbReference>
<dbReference type="CDD" id="cd06127">
    <property type="entry name" value="DEDDh"/>
    <property type="match status" value="1"/>
</dbReference>
<evidence type="ECO:0000256" key="5">
    <source>
        <dbReference type="ARBA" id="ARBA00022839"/>
    </source>
</evidence>
<dbReference type="GO" id="GO:0006260">
    <property type="term" value="P:DNA replication"/>
    <property type="evidence" value="ECO:0007669"/>
    <property type="project" value="InterPro"/>
</dbReference>
<dbReference type="SMART" id="SM00491">
    <property type="entry name" value="HELICc2"/>
    <property type="match status" value="1"/>
</dbReference>
<dbReference type="HAMAP" id="MF_02206">
    <property type="entry name" value="DinG_exonucl"/>
    <property type="match status" value="1"/>
</dbReference>
<dbReference type="InterPro" id="IPR006054">
    <property type="entry name" value="DnaQ"/>
</dbReference>
<evidence type="ECO:0000256" key="8">
    <source>
        <dbReference type="HAMAP-Rule" id="MF_02206"/>
    </source>
</evidence>
<dbReference type="GO" id="GO:0008408">
    <property type="term" value="F:3'-5' exonuclease activity"/>
    <property type="evidence" value="ECO:0007669"/>
    <property type="project" value="UniProtKB-UniRule"/>
</dbReference>
<dbReference type="GO" id="GO:0003887">
    <property type="term" value="F:DNA-directed DNA polymerase activity"/>
    <property type="evidence" value="ECO:0007669"/>
    <property type="project" value="InterPro"/>
</dbReference>
<sequence length="936" mass="107371">MRKFVVVDLETTGHTPSKGDRIIEIGIVVLSEGKIINEYSTLINPNISIPPFITNLTGITEDDVSDAPKFSKVAEEVANIFKDAFIVAHNVPFDLGFLNFELKSVGLDPLHQPMIDTVELSRILLPQAPGFKLGQLSEYLELQHDDPHRALSDAFVTAKLLLYLLDKLHTLPYETVFQLKQMEKRLKSDLDLVLEQRMDELSFQPLLRDDLEIFRGIALKKEEQLDAPKHDSTISFGELLDEMYQPNGSLVKSMVKYEDRPGQREMSEVIFDSFQSKQNAVIEAETGTGKSLAYLIPASYQAYIGQERVVISTHLTQLQTQLLEKEIPVLKSLLPFEIKTALIKGKQHYLSLKRFEKELISVQQDNYDITLTKAILLVWLTETLTGDIDEIQLPSSGQKFFRKVSTDSEGFVDPKSPWFSRSFYQKVRTKAQKANLVITNHSLLCTDITSDYQLLPSYQKLIIDEAHHLEETAAKHFGLRLDYITIQYLLNQIGTIQDGDWIKKISDQFPIISEILNNNQWDKWWQETKNELDDLFRFLFTYVIDQHSNQVTLNDTGRYQYRVDDEEGNNNKNWNTIKEMVTRLSFDIRDLIHILSIIQKESTENKDFSHGQSDDLEEIKPNIDKLQAVIDDLEILFLNNDNSLVKWIEIDAYGAKNAVYLFCEPIGISTILNERLFNEKESVVLTSATLTMKKSFSYIKERLGLDNKNLVEKKIQSPFSYDTQVQLMVPNDFPDSRYGNQQDFIYATCEAIYSLADITNGRMLVLFTSYDMLKKSYSILKEIMVNDDFMLIAQGISSGSRSRLKKNFQAFEKAILLGTSSFWEGVDIPGSDLSCLIIVRLPFQPPNHPIYEAKSKRLKQEGKNPFMELALPNAVIRFKQGFGRLIRSSTDRGIVFICDDRIIKARYGKYFTDSIPDIPITYSNTHNLIQKASDWL</sequence>
<gene>
    <name evidence="8 9 12" type="primary">dinG</name>
    <name evidence="12" type="ORF">GH741_07000</name>
</gene>
<dbReference type="InterPro" id="IPR027417">
    <property type="entry name" value="P-loop_NTPase"/>
</dbReference>
<keyword evidence="2 8" id="KW-0540">Nuclease</keyword>
<dbReference type="EMBL" id="WJNG01000005">
    <property type="protein sequence ID" value="MRH42430.1"/>
    <property type="molecule type" value="Genomic_DNA"/>
</dbReference>
<evidence type="ECO:0000256" key="7">
    <source>
        <dbReference type="ARBA" id="ARBA00048954"/>
    </source>
</evidence>
<dbReference type="FunFam" id="3.40.50.300:FF:000437">
    <property type="entry name" value="ATP-dependent DNA helicase DinG"/>
    <property type="match status" value="1"/>
</dbReference>
<dbReference type="Pfam" id="PF13307">
    <property type="entry name" value="Helicase_C_2"/>
    <property type="match status" value="1"/>
</dbReference>
<name>A0A6A8DAV3_9BACI</name>
<dbReference type="SUPFAM" id="SSF53098">
    <property type="entry name" value="Ribonuclease H-like"/>
    <property type="match status" value="1"/>
</dbReference>
<dbReference type="Pfam" id="PF00929">
    <property type="entry name" value="RNase_T"/>
    <property type="match status" value="1"/>
</dbReference>
<evidence type="ECO:0000256" key="6">
    <source>
        <dbReference type="ARBA" id="ARBA00022840"/>
    </source>
</evidence>
<keyword evidence="3 8" id="KW-0547">Nucleotide-binding</keyword>
<evidence type="ECO:0000256" key="2">
    <source>
        <dbReference type="ARBA" id="ARBA00022722"/>
    </source>
</evidence>
<dbReference type="PANTHER" id="PTHR11472:SF34">
    <property type="entry name" value="REGULATOR OF TELOMERE ELONGATION HELICASE 1"/>
    <property type="match status" value="1"/>
</dbReference>
<dbReference type="GO" id="GO:0043139">
    <property type="term" value="F:5'-3' DNA helicase activity"/>
    <property type="evidence" value="ECO:0007669"/>
    <property type="project" value="UniProtKB-EC"/>
</dbReference>
<keyword evidence="13" id="KW-1185">Reference proteome</keyword>
<evidence type="ECO:0000256" key="9">
    <source>
        <dbReference type="RuleBase" id="RU364106"/>
    </source>
</evidence>
<dbReference type="InterPro" id="IPR011545">
    <property type="entry name" value="DEAD/DEAH_box_helicase_dom"/>
</dbReference>
<dbReference type="AlphaFoldDB" id="A0A6A8DAV3"/>
<dbReference type="Gene3D" id="3.40.50.300">
    <property type="entry name" value="P-loop containing nucleotide triphosphate hydrolases"/>
    <property type="match status" value="2"/>
</dbReference>
<evidence type="ECO:0000313" key="12">
    <source>
        <dbReference type="EMBL" id="MRH42430.1"/>
    </source>
</evidence>
<comment type="catalytic activity">
    <reaction evidence="7">
        <text>ATP + H2O = ADP + phosphate + H(+)</text>
        <dbReference type="Rhea" id="RHEA:13065"/>
        <dbReference type="ChEBI" id="CHEBI:15377"/>
        <dbReference type="ChEBI" id="CHEBI:15378"/>
        <dbReference type="ChEBI" id="CHEBI:30616"/>
        <dbReference type="ChEBI" id="CHEBI:43474"/>
        <dbReference type="ChEBI" id="CHEBI:456216"/>
        <dbReference type="EC" id="5.6.2.3"/>
    </reaction>
</comment>
<comment type="cofactor">
    <cofactor evidence="1">
        <name>[4Fe-4S] cluster</name>
        <dbReference type="ChEBI" id="CHEBI:49883"/>
    </cofactor>
</comment>
<dbReference type="SUPFAM" id="SSF52540">
    <property type="entry name" value="P-loop containing nucleoside triphosphate hydrolases"/>
    <property type="match status" value="2"/>
</dbReference>
<dbReference type="Gene3D" id="3.30.420.10">
    <property type="entry name" value="Ribonuclease H-like superfamily/Ribonuclease H"/>
    <property type="match status" value="1"/>
</dbReference>
<accession>A0A6A8DAV3</accession>
<comment type="function">
    <text evidence="8 9">3'-5' exonuclease.</text>
</comment>
<evidence type="ECO:0000256" key="3">
    <source>
        <dbReference type="ARBA" id="ARBA00022741"/>
    </source>
</evidence>
<dbReference type="InterPro" id="IPR045028">
    <property type="entry name" value="DinG/Rad3-like"/>
</dbReference>
<dbReference type="InterPro" id="IPR036397">
    <property type="entry name" value="RNaseH_sf"/>
</dbReference>
<dbReference type="InterPro" id="IPR006555">
    <property type="entry name" value="ATP-dep_Helicase_C"/>
</dbReference>
<comment type="caution">
    <text evidence="12">The sequence shown here is derived from an EMBL/GenBank/DDBJ whole genome shotgun (WGS) entry which is preliminary data.</text>
</comment>
<dbReference type="PROSITE" id="PS51193">
    <property type="entry name" value="HELICASE_ATP_BIND_2"/>
    <property type="match status" value="1"/>
</dbReference>
<dbReference type="Proteomes" id="UP000799092">
    <property type="component" value="Unassembled WGS sequence"/>
</dbReference>
<dbReference type="GO" id="GO:0005524">
    <property type="term" value="F:ATP binding"/>
    <property type="evidence" value="ECO:0007669"/>
    <property type="project" value="UniProtKB-UniRule"/>
</dbReference>
<dbReference type="InterPro" id="IPR014001">
    <property type="entry name" value="Helicase_ATP-bd"/>
</dbReference>
<dbReference type="EC" id="3.1.-.-" evidence="8 9"/>